<organism evidence="2 3">
    <name type="scientific">candidate division WWE3 bacterium CG09_land_8_20_14_0_10_39_24</name>
    <dbReference type="NCBI Taxonomy" id="1975088"/>
    <lineage>
        <taxon>Bacteria</taxon>
        <taxon>Katanobacteria</taxon>
    </lineage>
</organism>
<proteinExistence type="predicted"/>
<feature type="transmembrane region" description="Helical" evidence="1">
    <location>
        <begin position="805"/>
        <end position="829"/>
    </location>
</feature>
<name>A0A2H0WJE5_UNCKA</name>
<evidence type="ECO:0000313" key="3">
    <source>
        <dbReference type="Proteomes" id="UP000230787"/>
    </source>
</evidence>
<gene>
    <name evidence="2" type="ORF">COT69_02270</name>
</gene>
<dbReference type="AlphaFoldDB" id="A0A2H0WJE5"/>
<keyword evidence="1" id="KW-1133">Transmembrane helix</keyword>
<keyword evidence="1" id="KW-0812">Transmembrane</keyword>
<accession>A0A2H0WJE5</accession>
<feature type="transmembrane region" description="Helical" evidence="1">
    <location>
        <begin position="850"/>
        <end position="873"/>
    </location>
</feature>
<reference evidence="3" key="1">
    <citation type="submission" date="2017-09" db="EMBL/GenBank/DDBJ databases">
        <title>Depth-based differentiation of microbial function through sediment-hosted aquifers and enrichment of novel symbionts in the deep terrestrial subsurface.</title>
        <authorList>
            <person name="Probst A.J."/>
            <person name="Ladd B."/>
            <person name="Jarett J.K."/>
            <person name="Geller-Mcgrath D.E."/>
            <person name="Sieber C.M.K."/>
            <person name="Emerson J.B."/>
            <person name="Anantharaman K."/>
            <person name="Thomas B.C."/>
            <person name="Malmstrom R."/>
            <person name="Stieglmeier M."/>
            <person name="Klingl A."/>
            <person name="Woyke T."/>
            <person name="Ryan C.M."/>
            <person name="Banfield J.F."/>
        </authorList>
    </citation>
    <scope>NUCLEOTIDE SEQUENCE [LARGE SCALE GENOMIC DNA]</scope>
</reference>
<comment type="caution">
    <text evidence="2">The sequence shown here is derived from an EMBL/GenBank/DDBJ whole genome shotgun (WGS) entry which is preliminary data.</text>
</comment>
<dbReference type="Proteomes" id="UP000230787">
    <property type="component" value="Unassembled WGS sequence"/>
</dbReference>
<dbReference type="EMBL" id="PEZN01000031">
    <property type="protein sequence ID" value="PIS12771.1"/>
    <property type="molecule type" value="Genomic_DNA"/>
</dbReference>
<keyword evidence="1" id="KW-0472">Membrane</keyword>
<sequence length="962" mass="106985">MSIIPWLNYPGRPIKRKPYKMPYSPPYKGSPYEYINLPTPDTIPSLFWENIMKDFDQSFRISYKELTSAKIVADETEFEQQPGAVGIAINADPREYIKKGFGKVAANTFKSWLQSVISWSDLDVITEQQYIWKPLTRGQNGGRLGQLLTPVSPGSDLYEGADRNRIHSFATVYPQGMGKWFDEDKTPYENLSTLIENWARYGRSRVDRMGQWGMLQRAWLDAVAIDVTIFAIQNGIHLPSYPDIEKFINDAQDVWKTNGWIFRGSKLQRLKGVTPLVESPFRTAAGGGRLVLDTYLTSQGFDPKLDNPIFKYQLCADISKKTGISAQKLYAMSDADIASVISGNAAALKKIFGKSTPAALSGATAASARGLMSTAEFEKAKSFYESKMTLINGQLFTLETQFIGNPFVPPKVRAAAIKKHKELNRWIQQQNKKVDELTADLHRRAQDLRGDLERLGANPALFDWQKVLQFREHVYLTQDFLEAAFDENTLFRTYVWIGKMSAHLPDWMGNWKARLTYLTPSFYTSQLIGWLDDNVLGLASFGDKGLFLRRFANAAYFPLAGGKEVLFKASDFFLLDPRQLKGKDPRDFWDAYKKLGKLVDNKAVINGTALTPEVKNILLTDVRTYPGVLDLDSLVSTASPVMSTEATSAISDALDTIKKNLLTQEELEQFRAFRDYIRAKYGSLINVDNPEEFARFLDTAKGKFIKKEFQFAGPLIRLGRFLDHTQNVIVNRFIKPIPVFGKYADWFKSGNLKFAKMWDASKIGKSLNSLSAKLINIGGGGGTGTLAKILGSKALGSLTKVVGSLLGAVGGIVSGIVVWIGGKLISDLFNLLRGKPVEATKEAVAKLGKFILGAAACCLSPLILLIFIIMFFIPAVFGLIHQAGQAVTIGAIFDRLDVTKNGSYNPSTNSIKYIVTVTNKDSKPQKIQFVRDSASVYLEDCSLAPIILTTTAGGSYGYLDFS</sequence>
<protein>
    <submittedName>
        <fullName evidence="2">Uncharacterized protein</fullName>
    </submittedName>
</protein>
<evidence type="ECO:0000256" key="1">
    <source>
        <dbReference type="SAM" id="Phobius"/>
    </source>
</evidence>
<evidence type="ECO:0000313" key="2">
    <source>
        <dbReference type="EMBL" id="PIS12771.1"/>
    </source>
</evidence>
<feature type="non-terminal residue" evidence="2">
    <location>
        <position position="962"/>
    </location>
</feature>